<dbReference type="InterPro" id="IPR044593">
    <property type="entry name" value="FLZ8/MARD1"/>
</dbReference>
<name>A0A2I0VWF7_9ASPA</name>
<dbReference type="Pfam" id="PF04570">
    <property type="entry name" value="zf-FLZ"/>
    <property type="match status" value="1"/>
</dbReference>
<evidence type="ECO:0000256" key="1">
    <source>
        <dbReference type="ARBA" id="ARBA00009374"/>
    </source>
</evidence>
<feature type="domain" description="FLZ-type" evidence="4">
    <location>
        <begin position="226"/>
        <end position="270"/>
    </location>
</feature>
<sequence>MSDNSSILPSPSGKHTNPFSSLFASPKLFMGLSSKSFLDTEASMSPTSILETKPFSVVGSHSRKSYWGSGDSRAIGLGIVDALTKEKSEKKTVSQSSRMVLFGSELKIQIPPVQSNSISPTGSVESPHTPIEFGIKNKNSQLALHSPVSLVGEVRPPSPRLFTGPLSPRELELSEDYTCVISYGPNPKKTHIFDNCILESCGHGFAASKKENGFSTEQSSGYSSEDFLRFCHACRKSLAQGKDIFMYRGERAFCSHECRQQEMISDAEETESCFEDLLDLF</sequence>
<dbReference type="AlphaFoldDB" id="A0A2I0VWF7"/>
<evidence type="ECO:0000313" key="5">
    <source>
        <dbReference type="EMBL" id="PKU67750.1"/>
    </source>
</evidence>
<reference evidence="5 6" key="2">
    <citation type="journal article" date="2017" name="Nature">
        <title>The Apostasia genome and the evolution of orchids.</title>
        <authorList>
            <person name="Zhang G.Q."/>
            <person name="Liu K.W."/>
            <person name="Li Z."/>
            <person name="Lohaus R."/>
            <person name="Hsiao Y.Y."/>
            <person name="Niu S.C."/>
            <person name="Wang J.Y."/>
            <person name="Lin Y.C."/>
            <person name="Xu Q."/>
            <person name="Chen L.J."/>
            <person name="Yoshida K."/>
            <person name="Fujiwara S."/>
            <person name="Wang Z.W."/>
            <person name="Zhang Y.Q."/>
            <person name="Mitsuda N."/>
            <person name="Wang M."/>
            <person name="Liu G.H."/>
            <person name="Pecoraro L."/>
            <person name="Huang H.X."/>
            <person name="Xiao X.J."/>
            <person name="Lin M."/>
            <person name="Wu X.Y."/>
            <person name="Wu W.L."/>
            <person name="Chen Y.Y."/>
            <person name="Chang S.B."/>
            <person name="Sakamoto S."/>
            <person name="Ohme-Takagi M."/>
            <person name="Yagi M."/>
            <person name="Zeng S.J."/>
            <person name="Shen C.Y."/>
            <person name="Yeh C.M."/>
            <person name="Luo Y.B."/>
            <person name="Tsai W.C."/>
            <person name="Van de Peer Y."/>
            <person name="Liu Z.J."/>
        </authorList>
    </citation>
    <scope>NUCLEOTIDE SEQUENCE [LARGE SCALE GENOMIC DNA]</scope>
    <source>
        <tissue evidence="5">The whole plant</tissue>
    </source>
</reference>
<evidence type="ECO:0000256" key="2">
    <source>
        <dbReference type="ARBA" id="ARBA00022723"/>
    </source>
</evidence>
<comment type="similarity">
    <text evidence="1">Belongs to the FLZ family.</text>
</comment>
<accession>A0A2I0VWF7</accession>
<evidence type="ECO:0000259" key="4">
    <source>
        <dbReference type="PROSITE" id="PS51795"/>
    </source>
</evidence>
<proteinExistence type="inferred from homology"/>
<dbReference type="PROSITE" id="PS51795">
    <property type="entry name" value="ZF_FLZ"/>
    <property type="match status" value="1"/>
</dbReference>
<dbReference type="PANTHER" id="PTHR46443:SF3">
    <property type="entry name" value="PROTEIN MARD1"/>
    <property type="match status" value="1"/>
</dbReference>
<dbReference type="InterPro" id="IPR007650">
    <property type="entry name" value="Zf-FLZ_dom"/>
</dbReference>
<keyword evidence="6" id="KW-1185">Reference proteome</keyword>
<evidence type="ECO:0000256" key="3">
    <source>
        <dbReference type="PROSITE-ProRule" id="PRU01131"/>
    </source>
</evidence>
<evidence type="ECO:0000313" key="6">
    <source>
        <dbReference type="Proteomes" id="UP000233837"/>
    </source>
</evidence>
<reference evidence="5 6" key="1">
    <citation type="journal article" date="2016" name="Sci. Rep.">
        <title>The Dendrobium catenatum Lindl. genome sequence provides insights into polysaccharide synthase, floral development and adaptive evolution.</title>
        <authorList>
            <person name="Zhang G.Q."/>
            <person name="Xu Q."/>
            <person name="Bian C."/>
            <person name="Tsai W.C."/>
            <person name="Yeh C.M."/>
            <person name="Liu K.W."/>
            <person name="Yoshida K."/>
            <person name="Zhang L.S."/>
            <person name="Chang S.B."/>
            <person name="Chen F."/>
            <person name="Shi Y."/>
            <person name="Su Y.Y."/>
            <person name="Zhang Y.Q."/>
            <person name="Chen L.J."/>
            <person name="Yin Y."/>
            <person name="Lin M."/>
            <person name="Huang H."/>
            <person name="Deng H."/>
            <person name="Wang Z.W."/>
            <person name="Zhu S.L."/>
            <person name="Zhao X."/>
            <person name="Deng C."/>
            <person name="Niu S.C."/>
            <person name="Huang J."/>
            <person name="Wang M."/>
            <person name="Liu G.H."/>
            <person name="Yang H.J."/>
            <person name="Xiao X.J."/>
            <person name="Hsiao Y.Y."/>
            <person name="Wu W.L."/>
            <person name="Chen Y.Y."/>
            <person name="Mitsuda N."/>
            <person name="Ohme-Takagi M."/>
            <person name="Luo Y.B."/>
            <person name="Van de Peer Y."/>
            <person name="Liu Z.J."/>
        </authorList>
    </citation>
    <scope>NUCLEOTIDE SEQUENCE [LARGE SCALE GENOMIC DNA]</scope>
    <source>
        <tissue evidence="5">The whole plant</tissue>
    </source>
</reference>
<feature type="zinc finger region" description="FLZ-type" evidence="3">
    <location>
        <begin position="226"/>
        <end position="270"/>
    </location>
</feature>
<keyword evidence="2" id="KW-0479">Metal-binding</keyword>
<dbReference type="PANTHER" id="PTHR46443">
    <property type="entry name" value="FCS-LIKE ZINC FINGER 8"/>
    <property type="match status" value="1"/>
</dbReference>
<dbReference type="OrthoDB" id="1902692at2759"/>
<gene>
    <name evidence="5" type="ORF">MA16_Dca013780</name>
</gene>
<dbReference type="EMBL" id="KZ503168">
    <property type="protein sequence ID" value="PKU67750.1"/>
    <property type="molecule type" value="Genomic_DNA"/>
</dbReference>
<organism evidence="5 6">
    <name type="scientific">Dendrobium catenatum</name>
    <dbReference type="NCBI Taxonomy" id="906689"/>
    <lineage>
        <taxon>Eukaryota</taxon>
        <taxon>Viridiplantae</taxon>
        <taxon>Streptophyta</taxon>
        <taxon>Embryophyta</taxon>
        <taxon>Tracheophyta</taxon>
        <taxon>Spermatophyta</taxon>
        <taxon>Magnoliopsida</taxon>
        <taxon>Liliopsida</taxon>
        <taxon>Asparagales</taxon>
        <taxon>Orchidaceae</taxon>
        <taxon>Epidendroideae</taxon>
        <taxon>Malaxideae</taxon>
        <taxon>Dendrobiinae</taxon>
        <taxon>Dendrobium</taxon>
    </lineage>
</organism>
<dbReference type="Proteomes" id="UP000233837">
    <property type="component" value="Unassembled WGS sequence"/>
</dbReference>
<protein>
    <recommendedName>
        <fullName evidence="4">FLZ-type domain-containing protein</fullName>
    </recommendedName>
</protein>
<dbReference type="GO" id="GO:0046872">
    <property type="term" value="F:metal ion binding"/>
    <property type="evidence" value="ECO:0007669"/>
    <property type="project" value="UniProtKB-KW"/>
</dbReference>